<evidence type="ECO:0000313" key="2">
    <source>
        <dbReference type="EMBL" id="WEF32385.1"/>
    </source>
</evidence>
<evidence type="ECO:0000313" key="3">
    <source>
        <dbReference type="Proteomes" id="UP001216510"/>
    </source>
</evidence>
<dbReference type="InterPro" id="IPR011990">
    <property type="entry name" value="TPR-like_helical_dom_sf"/>
</dbReference>
<dbReference type="Gene3D" id="1.25.40.10">
    <property type="entry name" value="Tetratricopeptide repeat domain"/>
    <property type="match status" value="2"/>
</dbReference>
<name>A0ABY8B8X8_9BURK</name>
<organism evidence="2 3">
    <name type="scientific">Pseudoduganella chitinolytica</name>
    <dbReference type="NCBI Taxonomy" id="34070"/>
    <lineage>
        <taxon>Bacteria</taxon>
        <taxon>Pseudomonadati</taxon>
        <taxon>Pseudomonadota</taxon>
        <taxon>Betaproteobacteria</taxon>
        <taxon>Burkholderiales</taxon>
        <taxon>Oxalobacteraceae</taxon>
        <taxon>Telluria group</taxon>
        <taxon>Pseudoduganella</taxon>
    </lineage>
</organism>
<dbReference type="PANTHER" id="PTHR11102:SF160">
    <property type="entry name" value="ERAD-ASSOCIATED E3 UBIQUITIN-PROTEIN LIGASE COMPONENT HRD3"/>
    <property type="match status" value="1"/>
</dbReference>
<dbReference type="EMBL" id="CP119083">
    <property type="protein sequence ID" value="WEF32385.1"/>
    <property type="molecule type" value="Genomic_DNA"/>
</dbReference>
<dbReference type="PANTHER" id="PTHR11102">
    <property type="entry name" value="SEL-1-LIKE PROTEIN"/>
    <property type="match status" value="1"/>
</dbReference>
<dbReference type="Pfam" id="PF08238">
    <property type="entry name" value="Sel1"/>
    <property type="match status" value="4"/>
</dbReference>
<dbReference type="RefSeq" id="WP_277415134.1">
    <property type="nucleotide sequence ID" value="NZ_CP119083.1"/>
</dbReference>
<protein>
    <recommendedName>
        <fullName evidence="4">Sel1 repeat family protein</fullName>
    </recommendedName>
</protein>
<sequence>MANREELALIRGARSGDAACQLALGRIYLRGSASLPLSLPTALHWLSRAARQGSADACLLIGGAIPYAEAARYRDSVLPAYARATAAGLPQAVRVFARMLLQPPAVADPVQRAQACRALEPLAARGDAEAAALCVQLRHIPAPAKAHPIPEPTPKQPASVTGRDQEPLARAGAAGDSGAQLALGLQLAGMDRSGNRLAGVTVQFKRAIRWLTRAGEQGQADAWFALARIYGNGGCSQRSAAEAQACLERAAHLGHAQAQLECGLQAWRQRRDDAQHDVRALDWLQRAAAQGCAEAHAALSRIAPQPAGAAWAAQLAPRLTREQLASQPLLAARVALAAQFHLSRAEALLLDVQAADRGHCLVVDIRAVYGRSRRRLVPIRTARQRQALDRAVRVFERFDTRMEGNYRQRLYRLKTWLARGEGALLAA</sequence>
<accession>A0ABY8B8X8</accession>
<dbReference type="Proteomes" id="UP001216510">
    <property type="component" value="Chromosome"/>
</dbReference>
<proteinExistence type="predicted"/>
<keyword evidence="3" id="KW-1185">Reference proteome</keyword>
<dbReference type="SUPFAM" id="SSF81901">
    <property type="entry name" value="HCP-like"/>
    <property type="match status" value="2"/>
</dbReference>
<evidence type="ECO:0008006" key="4">
    <source>
        <dbReference type="Google" id="ProtNLM"/>
    </source>
</evidence>
<dbReference type="InterPro" id="IPR006597">
    <property type="entry name" value="Sel1-like"/>
</dbReference>
<feature type="region of interest" description="Disordered" evidence="1">
    <location>
        <begin position="144"/>
        <end position="175"/>
    </location>
</feature>
<dbReference type="SMART" id="SM00671">
    <property type="entry name" value="SEL1"/>
    <property type="match status" value="4"/>
</dbReference>
<dbReference type="InterPro" id="IPR050767">
    <property type="entry name" value="Sel1_AlgK"/>
</dbReference>
<gene>
    <name evidence="2" type="ORF">PX653_23690</name>
</gene>
<evidence type="ECO:0000256" key="1">
    <source>
        <dbReference type="SAM" id="MobiDB-lite"/>
    </source>
</evidence>
<reference evidence="2 3" key="1">
    <citation type="submission" date="2023-02" db="EMBL/GenBank/DDBJ databases">
        <title>Gemone sequence of Telluria chitinolytica ACM 3522T.</title>
        <authorList>
            <person name="Frediansyah A."/>
            <person name="Miess H."/>
            <person name="Gross H."/>
        </authorList>
    </citation>
    <scope>NUCLEOTIDE SEQUENCE [LARGE SCALE GENOMIC DNA]</scope>
    <source>
        <strain evidence="2 3">ACM 3522</strain>
    </source>
</reference>